<protein>
    <recommendedName>
        <fullName evidence="3">Cytidylate kinase</fullName>
    </recommendedName>
</protein>
<comment type="caution">
    <text evidence="1">The sequence shown here is derived from an EMBL/GenBank/DDBJ whole genome shotgun (WGS) entry which is preliminary data.</text>
</comment>
<reference evidence="1" key="1">
    <citation type="submission" date="2019-06" db="EMBL/GenBank/DDBJ databases">
        <title>Whole genome shotgun sequence of Cellulomonas cellasea NBRC 3753.</title>
        <authorList>
            <person name="Hosoyama A."/>
            <person name="Uohara A."/>
            <person name="Ohji S."/>
            <person name="Ichikawa N."/>
        </authorList>
    </citation>
    <scope>NUCLEOTIDE SEQUENCE [LARGE SCALE GENOMIC DNA]</scope>
    <source>
        <strain evidence="1">NBRC 3753</strain>
    </source>
</reference>
<accession>A0A4Y3KSY1</accession>
<evidence type="ECO:0000313" key="1">
    <source>
        <dbReference type="EMBL" id="GEA87529.1"/>
    </source>
</evidence>
<gene>
    <name evidence="1" type="ORF">CCE01nite_14780</name>
</gene>
<proteinExistence type="predicted"/>
<dbReference type="InterPro" id="IPR027417">
    <property type="entry name" value="P-loop_NTPase"/>
</dbReference>
<evidence type="ECO:0000313" key="2">
    <source>
        <dbReference type="Proteomes" id="UP000317046"/>
    </source>
</evidence>
<name>A0A4Y3KSY1_9CELL</name>
<keyword evidence="2" id="KW-1185">Reference proteome</keyword>
<dbReference type="AlphaFoldDB" id="A0A4Y3KSY1"/>
<organism evidence="1 2">
    <name type="scientific">Cellulomonas cellasea</name>
    <dbReference type="NCBI Taxonomy" id="43670"/>
    <lineage>
        <taxon>Bacteria</taxon>
        <taxon>Bacillati</taxon>
        <taxon>Actinomycetota</taxon>
        <taxon>Actinomycetes</taxon>
        <taxon>Micrococcales</taxon>
        <taxon>Cellulomonadaceae</taxon>
        <taxon>Cellulomonas</taxon>
    </lineage>
</organism>
<dbReference type="RefSeq" id="WP_170223949.1">
    <property type="nucleotide sequence ID" value="NZ_BJLR01000016.1"/>
</dbReference>
<dbReference type="EMBL" id="BJLR01000016">
    <property type="protein sequence ID" value="GEA87529.1"/>
    <property type="molecule type" value="Genomic_DNA"/>
</dbReference>
<dbReference type="Gene3D" id="3.40.50.300">
    <property type="entry name" value="P-loop containing nucleotide triphosphate hydrolases"/>
    <property type="match status" value="1"/>
</dbReference>
<dbReference type="Proteomes" id="UP000317046">
    <property type="component" value="Unassembled WGS sequence"/>
</dbReference>
<dbReference type="Pfam" id="PF13189">
    <property type="entry name" value="Cytidylate_kin2"/>
    <property type="match status" value="1"/>
</dbReference>
<sequence length="184" mass="19063">MSQDTRGTAGVPPVVTVFEHYGAGADEVGRAVADALGVPFHAQAFTSEQLEGGDASATEQGAVLAQVYGVLGGAYGGLEGRDVATTQRQKYDLVIANNLAVWELADRGGVIVGRNGAVVLAERPRTLHVLLTGDVEDRVDRAARTAGVPASARRLVSGSRTGCAPRCRSRCTGGTRASQTGTTW</sequence>
<evidence type="ECO:0008006" key="3">
    <source>
        <dbReference type="Google" id="ProtNLM"/>
    </source>
</evidence>